<evidence type="ECO:0000256" key="6">
    <source>
        <dbReference type="ARBA" id="ARBA00022723"/>
    </source>
</evidence>
<evidence type="ECO:0000256" key="8">
    <source>
        <dbReference type="ARBA" id="ARBA00022839"/>
    </source>
</evidence>
<dbReference type="InterPro" id="IPR036397">
    <property type="entry name" value="RNaseH_sf"/>
</dbReference>
<feature type="binding site" evidence="9">
    <location>
        <position position="1020"/>
    </location>
    <ligand>
        <name>a divalent metal cation</name>
        <dbReference type="ChEBI" id="CHEBI:60240"/>
        <note>catalytic</note>
    </ligand>
</feature>
<dbReference type="GO" id="GO:0031251">
    <property type="term" value="C:PAN complex"/>
    <property type="evidence" value="ECO:0007669"/>
    <property type="project" value="UniProtKB-UniRule"/>
</dbReference>
<dbReference type="EC" id="3.1.13.4" evidence="9"/>
<dbReference type="InterPro" id="IPR012337">
    <property type="entry name" value="RNaseH-like_sf"/>
</dbReference>
<dbReference type="GO" id="GO:0006397">
    <property type="term" value="P:mRNA processing"/>
    <property type="evidence" value="ECO:0007669"/>
    <property type="project" value="UniProtKB-KW"/>
</dbReference>
<dbReference type="GO" id="GO:0004535">
    <property type="term" value="F:poly(A)-specific ribonuclease activity"/>
    <property type="evidence" value="ECO:0007669"/>
    <property type="project" value="UniProtKB-UniRule"/>
</dbReference>
<evidence type="ECO:0000256" key="1">
    <source>
        <dbReference type="ARBA" id="ARBA00004496"/>
    </source>
</evidence>
<dbReference type="VEuPathDB" id="FungiDB:SCHCODRAFT_02560356"/>
<dbReference type="HAMAP" id="MF_03182">
    <property type="entry name" value="PAN2"/>
    <property type="match status" value="1"/>
</dbReference>
<proteinExistence type="inferred from homology"/>
<dbReference type="InterPro" id="IPR001680">
    <property type="entry name" value="WD40_rpt"/>
</dbReference>
<dbReference type="Proteomes" id="UP000007431">
    <property type="component" value="Unassembled WGS sequence"/>
</dbReference>
<keyword evidence="13" id="KW-1185">Reference proteome</keyword>
<dbReference type="STRING" id="578458.D8PTC9"/>
<evidence type="ECO:0000313" key="13">
    <source>
        <dbReference type="Proteomes" id="UP000007431"/>
    </source>
</evidence>
<evidence type="ECO:0000256" key="7">
    <source>
        <dbReference type="ARBA" id="ARBA00022801"/>
    </source>
</evidence>
<keyword evidence="6 9" id="KW-0479">Metal-binding</keyword>
<comment type="caution">
    <text evidence="9">Lacks conserved residue(s) required for the propagation of feature annotation.</text>
</comment>
<dbReference type="PANTHER" id="PTHR15728:SF0">
    <property type="entry name" value="PAN2-PAN3 DEADENYLATION COMPLEX CATALYTIC SUBUNIT PAN2"/>
    <property type="match status" value="1"/>
</dbReference>
<feature type="compositionally biased region" description="Polar residues" evidence="10">
    <location>
        <begin position="1199"/>
        <end position="1210"/>
    </location>
</feature>
<dbReference type="PROSITE" id="PS50235">
    <property type="entry name" value="USP_3"/>
    <property type="match status" value="1"/>
</dbReference>
<feature type="region of interest" description="Disordered" evidence="10">
    <location>
        <begin position="1118"/>
        <end position="1239"/>
    </location>
</feature>
<dbReference type="InterPro" id="IPR050785">
    <property type="entry name" value="PAN2-PAN3_catalytic_subunit"/>
</dbReference>
<evidence type="ECO:0000256" key="10">
    <source>
        <dbReference type="SAM" id="MobiDB-lite"/>
    </source>
</evidence>
<keyword evidence="5 9" id="KW-0540">Nuclease</keyword>
<feature type="domain" description="USP" evidence="11">
    <location>
        <begin position="459"/>
        <end position="803"/>
    </location>
</feature>
<dbReference type="InterPro" id="IPR038765">
    <property type="entry name" value="Papain-like_cys_pep_sf"/>
</dbReference>
<dbReference type="InterPro" id="IPR036322">
    <property type="entry name" value="WD40_repeat_dom_sf"/>
</dbReference>
<evidence type="ECO:0000256" key="5">
    <source>
        <dbReference type="ARBA" id="ARBA00022722"/>
    </source>
</evidence>
<dbReference type="HOGENOM" id="CLU_002369_1_0_1"/>
<feature type="binding site" evidence="9">
    <location>
        <position position="858"/>
    </location>
    <ligand>
        <name>a divalent metal cation</name>
        <dbReference type="ChEBI" id="CHEBI:60240"/>
        <note>catalytic</note>
    </ligand>
</feature>
<dbReference type="Pfam" id="PF13423">
    <property type="entry name" value="UCH_1"/>
    <property type="match status" value="1"/>
</dbReference>
<comment type="domain">
    <text evidence="9">The linker, or PAN3 interaction domain (PID), between the WD40 repeats and the pseudo-UCH domain mediates interaction with PAN3.</text>
</comment>
<dbReference type="FunCoup" id="D8PTC9">
    <property type="interactions" value="371"/>
</dbReference>
<comment type="domain">
    <text evidence="9">Contains a pseudo-UCH domain. This ubiquitin C-terminal hydrolase (UCH)-like or ubiquitin specific protease (USP)-like domain is predicted to be catalytically inactive because it lacks the active site catalytic triad characteristic of thiol proteases, with residues at the equivalent structural positions that are incompatible with catalysis, and it cannot bind ubiquitin. It functions as a structural scaffold for intra- and intermolecular interactions in the complex.</text>
</comment>
<dbReference type="Gene3D" id="3.30.420.10">
    <property type="entry name" value="Ribonuclease H-like superfamily/Ribonuclease H"/>
    <property type="match status" value="1"/>
</dbReference>
<dbReference type="SUPFAM" id="SSF50978">
    <property type="entry name" value="WD40 repeat-like"/>
    <property type="match status" value="1"/>
</dbReference>
<accession>D8PTC9</accession>
<comment type="subcellular location">
    <subcellularLocation>
        <location evidence="1 9">Cytoplasm</location>
    </subcellularLocation>
</comment>
<dbReference type="Gene3D" id="2.130.10.10">
    <property type="entry name" value="YVTN repeat-like/Quinoprotein amine dehydrogenase"/>
    <property type="match status" value="1"/>
</dbReference>
<feature type="compositionally biased region" description="Low complexity" evidence="10">
    <location>
        <begin position="1132"/>
        <end position="1198"/>
    </location>
</feature>
<evidence type="ECO:0000259" key="11">
    <source>
        <dbReference type="PROSITE" id="PS50235"/>
    </source>
</evidence>
<keyword evidence="2 9" id="KW-0963">Cytoplasm</keyword>
<keyword evidence="7 9" id="KW-0378">Hydrolase</keyword>
<organism evidence="13">
    <name type="scientific">Schizophyllum commune (strain H4-8 / FGSC 9210)</name>
    <name type="common">Split gill fungus</name>
    <dbReference type="NCBI Taxonomy" id="578458"/>
    <lineage>
        <taxon>Eukaryota</taxon>
        <taxon>Fungi</taxon>
        <taxon>Dikarya</taxon>
        <taxon>Basidiomycota</taxon>
        <taxon>Agaricomycotina</taxon>
        <taxon>Agaricomycetes</taxon>
        <taxon>Agaricomycetidae</taxon>
        <taxon>Agaricales</taxon>
        <taxon>Schizophyllaceae</taxon>
        <taxon>Schizophyllum</taxon>
    </lineage>
</organism>
<feature type="binding site" evidence="9">
    <location>
        <position position="967"/>
    </location>
    <ligand>
        <name>a divalent metal cation</name>
        <dbReference type="ChEBI" id="CHEBI:60240"/>
        <note>catalytic</note>
    </ligand>
</feature>
<dbReference type="InParanoid" id="D8PTC9"/>
<evidence type="ECO:0000256" key="4">
    <source>
        <dbReference type="ARBA" id="ARBA00022664"/>
    </source>
</evidence>
<dbReference type="eggNOG" id="KOG1275">
    <property type="taxonomic scope" value="Eukaryota"/>
</dbReference>
<comment type="catalytic activity">
    <reaction evidence="9">
        <text>Exonucleolytic cleavage of poly(A) to 5'-AMP.</text>
        <dbReference type="EC" id="3.1.13.4"/>
    </reaction>
</comment>
<comment type="activity regulation">
    <text evidence="9">Positively regulated by the regulatory subunit PAN3.</text>
</comment>
<dbReference type="FunFam" id="3.30.420.10:FF:000028">
    <property type="entry name" value="PAN2-PAN3 deadenylation complex catalytic subunit PAN2"/>
    <property type="match status" value="1"/>
</dbReference>
<keyword evidence="3" id="KW-0853">WD repeat</keyword>
<evidence type="ECO:0000256" key="9">
    <source>
        <dbReference type="HAMAP-Rule" id="MF_03182"/>
    </source>
</evidence>
<keyword evidence="8 9" id="KW-0269">Exonuclease</keyword>
<dbReference type="GO" id="GO:0000289">
    <property type="term" value="P:nuclear-transcribed mRNA poly(A) tail shortening"/>
    <property type="evidence" value="ECO:0007669"/>
    <property type="project" value="UniProtKB-UniRule"/>
</dbReference>
<comment type="similarity">
    <text evidence="9">Belongs to the peptidase C19 family. PAN2 subfamily.</text>
</comment>
<dbReference type="SMART" id="SM00479">
    <property type="entry name" value="EXOIII"/>
    <property type="match status" value="1"/>
</dbReference>
<sequence>MQAPYQAIAPIALASFAEPVTAVSFDLASDTLWAGTNSGYINAFHGTQGARGVCFAVGGNLAVKKIVAGDSAVRAFGAGSNGIGSWSKGGVNKWFHRWKPPTNVTAFTSTSYSSHTLAVAATVPEIALLNAATGSVVRTSPAATVITQMDFSPSLLLAGCMDGYLRAYDPRTALTPNSGPSAIRAHSNSVQGVQVSGNEVFTIGISMRQNRPIPDQLVKVFDLRQLATPATTILFNSGPSFISAIPKRPSCVAIASASGLVNIVDATKPAASSNEFYQLDTSSYITSMAVSPTGTYMAFGDADGMINLLSQADESAVVPFNGFDGKPVEWADTVPPLPDIEWDEHTPLNSIGLPYYEEPLLSAWSPRRSTNFYPPPMKIPPQILSALKFNDNVGYAPLPKELKGRRNMTLTTARRTNGRFRSGKARGQVPRIYRRVEIEYSKFGVEDFDFGFYNKTEYSGLETHILNSYTNSLVQVLHYCMPIRRIAKSHITTNCPREHCLLCELGFVVRMLEDARGTNCQASNFCRTARVLAQATNAIELVDYGREPANVDYASMIQTFNRFLVDSMSSEGNAFPQNPVLLPSLRPADAHSPAAAPVTQLMGLDAKTLVICRTCNAVREKESMTHVVDLTYPRRSPNDTSTPDFASLVRGALLRELTHKATCQSCKRFSTFTSRRTIPSRELPPLLAVNTAVHDEETLRPWLDVRRQRFLTPQVELRGDINGVDDQETALYEIRSMVVQIVGKDRKPHLVAIVKIPEAEKRTDLKSPWFVFNDFVVENITEAEALSFPAPWKVPAIVYLERVDVRESLDYSGLPDVMDPAILCKDSNIAVKRDKSRIKHELLRPDELPTPGTMVAIDAEFVSMQQEETEFRSDGTKRVIRPARLSLARVSVLRGDGPKQGVPFIDDHIHTSEVIVDYLTEFSGIKFGDLDPVHSPYTLTPLKLVYKKLRLLVDRGCIFIGHGLSKDFRIINIFVPPDQVLDTVDLYFVRARQRRLSLRFLAWFVLGEQIQTDTHDSIEDARSALNLYKAYQRMEEEGTFDRKLEELYREGKQYNFKPPVPAAPQAPSTPTNGASAAAASLFGSPMGTSLGQLTPVQLNQLVAAFSGQMLGGGYPGGQGGQVYPASPGNPGSGYRSTTPTYGGTPGSGYRTPPASGFNTAPSSTFTTPSSTFNTTPSSTFTTPSSTFTTPSFNATPSSRSGYTTPTSTFNPDAPLTGTPPPFNPQQAFYPSPDRNWRHR</sequence>
<dbReference type="SUPFAM" id="SSF54001">
    <property type="entry name" value="Cysteine proteinases"/>
    <property type="match status" value="1"/>
</dbReference>
<dbReference type="InterPro" id="IPR015943">
    <property type="entry name" value="WD40/YVTN_repeat-like_dom_sf"/>
</dbReference>
<comment type="cofactor">
    <cofactor evidence="9">
        <name>a divalent metal cation</name>
        <dbReference type="ChEBI" id="CHEBI:60240"/>
    </cofactor>
    <text evidence="9">Binds 2 metal cations per subunit in the catalytic exonuclease domain.</text>
</comment>
<dbReference type="Pfam" id="PF20770">
    <property type="entry name" value="PAN2_N"/>
    <property type="match status" value="1"/>
</dbReference>
<evidence type="ECO:0000256" key="2">
    <source>
        <dbReference type="ARBA" id="ARBA00022490"/>
    </source>
</evidence>
<dbReference type="EMBL" id="GL377303">
    <property type="protein sequence ID" value="EFJ00489.1"/>
    <property type="molecule type" value="Genomic_DNA"/>
</dbReference>
<dbReference type="SMART" id="SM00320">
    <property type="entry name" value="WD40"/>
    <property type="match status" value="2"/>
</dbReference>
<dbReference type="SUPFAM" id="SSF53098">
    <property type="entry name" value="Ribonuclease H-like"/>
    <property type="match status" value="1"/>
</dbReference>
<dbReference type="Pfam" id="PF00929">
    <property type="entry name" value="RNase_T"/>
    <property type="match status" value="1"/>
</dbReference>
<dbReference type="GO" id="GO:0003676">
    <property type="term" value="F:nucleic acid binding"/>
    <property type="evidence" value="ECO:0007669"/>
    <property type="project" value="InterPro"/>
</dbReference>
<evidence type="ECO:0000313" key="12">
    <source>
        <dbReference type="EMBL" id="EFJ00489.1"/>
    </source>
</evidence>
<evidence type="ECO:0000256" key="3">
    <source>
        <dbReference type="ARBA" id="ARBA00022574"/>
    </source>
</evidence>
<dbReference type="InterPro" id="IPR028889">
    <property type="entry name" value="USP"/>
</dbReference>
<dbReference type="GO" id="GO:0046872">
    <property type="term" value="F:metal ion binding"/>
    <property type="evidence" value="ECO:0007669"/>
    <property type="project" value="UniProtKB-KW"/>
</dbReference>
<dbReference type="InterPro" id="IPR013520">
    <property type="entry name" value="Ribonucl_H"/>
</dbReference>
<comment type="function">
    <text evidence="9">Catalytic subunit of the poly(A)-nuclease (PAN) deadenylation complex, one of two cytoplasmic mRNA deadenylases involved in mRNA turnover. PAN specifically shortens poly(A) tails of RNA and the activity is stimulated by poly(A)-binding protein PAB1. PAN deadenylation is followed by rapid degradation of the shortened mRNA tails by the CCR4-NOT complex. Deadenylated mRNAs are then degraded by two alternative mechanisms, namely exosome-mediated 3'-5' exonucleolytic degradation, or deadenlyation-dependent mRNA decaping and subsequent 5'-3' exonucleolytic degradation by XRN1. May also be involved in post-transcriptional maturation of mRNA poly(A) tails.</text>
</comment>
<feature type="binding site" evidence="9">
    <location>
        <position position="860"/>
    </location>
    <ligand>
        <name>a divalent metal cation</name>
        <dbReference type="ChEBI" id="CHEBI:60240"/>
        <note>catalytic</note>
    </ligand>
</feature>
<gene>
    <name evidence="9" type="primary">PAN2</name>
    <name evidence="12" type="ORF">SCHCODRAFT_81507</name>
</gene>
<reference evidence="12 13" key="1">
    <citation type="journal article" date="2010" name="Nat. Biotechnol.">
        <title>Genome sequence of the model mushroom Schizophyllum commune.</title>
        <authorList>
            <person name="Ohm R.A."/>
            <person name="de Jong J.F."/>
            <person name="Lugones L.G."/>
            <person name="Aerts A."/>
            <person name="Kothe E."/>
            <person name="Stajich J.E."/>
            <person name="de Vries R.P."/>
            <person name="Record E."/>
            <person name="Levasseur A."/>
            <person name="Baker S.E."/>
            <person name="Bartholomew K.A."/>
            <person name="Coutinho P.M."/>
            <person name="Erdmann S."/>
            <person name="Fowler T.J."/>
            <person name="Gathman A.C."/>
            <person name="Lombard V."/>
            <person name="Henrissat B."/>
            <person name="Knabe N."/>
            <person name="Kuees U."/>
            <person name="Lilly W.W."/>
            <person name="Lindquist E."/>
            <person name="Lucas S."/>
            <person name="Magnuson J.K."/>
            <person name="Piumi F."/>
            <person name="Raudaskoski M."/>
            <person name="Salamov A."/>
            <person name="Schmutz J."/>
            <person name="Schwarze F.W.M.R."/>
            <person name="vanKuyk P.A."/>
            <person name="Horton J.S."/>
            <person name="Grigoriev I.V."/>
            <person name="Woesten H.A.B."/>
        </authorList>
    </citation>
    <scope>NUCLEOTIDE SEQUENCE [LARGE SCALE GENOMIC DNA]</scope>
    <source>
        <strain evidence="13">H4-8 / FGSC 9210</strain>
    </source>
</reference>
<dbReference type="CDD" id="cd06143">
    <property type="entry name" value="PAN2_exo"/>
    <property type="match status" value="1"/>
</dbReference>
<comment type="subunit">
    <text evidence="9">Forms a heterotrimer with an asymmetric homodimer of the regulatory subunit PAN3 to form the poly(A)-nuclease (PAN) deadenylation complex.</text>
</comment>
<dbReference type="Gene3D" id="3.90.70.10">
    <property type="entry name" value="Cysteine proteinases"/>
    <property type="match status" value="1"/>
</dbReference>
<dbReference type="AlphaFoldDB" id="D8PTC9"/>
<keyword evidence="4 9" id="KW-0507">mRNA processing</keyword>
<dbReference type="GO" id="GO:0000932">
    <property type="term" value="C:P-body"/>
    <property type="evidence" value="ECO:0007669"/>
    <property type="project" value="TreeGrafter"/>
</dbReference>
<dbReference type="OMA" id="GCISCEM"/>
<dbReference type="InterPro" id="IPR048841">
    <property type="entry name" value="PAN2_N"/>
</dbReference>
<dbReference type="PANTHER" id="PTHR15728">
    <property type="entry name" value="DEADENYLATION COMPLEX CATALYTIC SUBUNIT PAN2"/>
    <property type="match status" value="1"/>
</dbReference>
<dbReference type="InterPro" id="IPR028881">
    <property type="entry name" value="PAN2_UCH_dom"/>
</dbReference>
<name>D8PTC9_SCHCM</name>
<protein>
    <recommendedName>
        <fullName evidence="9">PAN2-PAN3 deadenylation complex catalytic subunit PAN2</fullName>
        <ecNumber evidence="9">3.1.13.4</ecNumber>
    </recommendedName>
    <alternativeName>
        <fullName evidence="9">PAB1P-dependent poly(A)-specific ribonuclease</fullName>
    </alternativeName>
    <alternativeName>
        <fullName evidence="9">Poly(A)-nuclease deadenylation complex subunit 2</fullName>
        <shortName evidence="9">PAN deadenylation complex subunit 2</shortName>
    </alternativeName>
</protein>
<dbReference type="InterPro" id="IPR030843">
    <property type="entry name" value="PAN2"/>
</dbReference>